<protein>
    <submittedName>
        <fullName evidence="3">Alpha/beta fold hydrolase</fullName>
    </submittedName>
    <submittedName>
        <fullName evidence="4">Alpha/beta hydrolase</fullName>
    </submittedName>
</protein>
<evidence type="ECO:0000313" key="4">
    <source>
        <dbReference type="EMBL" id="OTI57878.1"/>
    </source>
</evidence>
<accession>A0A0D6HSF2</accession>
<sequence length="300" mass="33457">MNTDPLLPGFDYLTLHTSAARLRVAVKGSGPPLLLLHGYPQTHLAWHRIAPRLAEDYSVVLADLRGYGESRALDEEGADYSKAALARDQLETMGQLGFERFAVIGHDRGARVGYRLALDHPQAVAAFVSLTVVPILDNWAAVNKAFALNAYHWFLLAQPYDLPERLIGADPEHFLDYTLRRMAQGRDIYHPQALESYRRAFRDPAVRHAMCEDYRAAVGVDADADQADRDAGRRLQCPVQVLWQERPYAAGQHPLEIWKTWAGQVEGAAIGASHMLPEDAPDAVLEHLLGFLASHREALR</sequence>
<dbReference type="EMBL" id="NFFZ01000015">
    <property type="protein sequence ID" value="OTI57878.1"/>
    <property type="molecule type" value="Genomic_DNA"/>
</dbReference>
<dbReference type="GO" id="GO:0016787">
    <property type="term" value="F:hydrolase activity"/>
    <property type="evidence" value="ECO:0007669"/>
    <property type="project" value="UniProtKB-KW"/>
</dbReference>
<dbReference type="Proteomes" id="UP000644192">
    <property type="component" value="Unassembled WGS sequence"/>
</dbReference>
<dbReference type="SUPFAM" id="SSF53474">
    <property type="entry name" value="alpha/beta-Hydrolases"/>
    <property type="match status" value="1"/>
</dbReference>
<evidence type="ECO:0000256" key="1">
    <source>
        <dbReference type="ARBA" id="ARBA00022801"/>
    </source>
</evidence>
<dbReference type="Proteomes" id="UP000194857">
    <property type="component" value="Unassembled WGS sequence"/>
</dbReference>
<dbReference type="Gene3D" id="3.40.50.1820">
    <property type="entry name" value="alpha/beta hydrolase"/>
    <property type="match status" value="1"/>
</dbReference>
<keyword evidence="1 4" id="KW-0378">Hydrolase</keyword>
<dbReference type="EMBL" id="WXZT01000016">
    <property type="protein sequence ID" value="MZZ15231.1"/>
    <property type="molecule type" value="Genomic_DNA"/>
</dbReference>
<dbReference type="Pfam" id="PF00561">
    <property type="entry name" value="Abhydrolase_1"/>
    <property type="match status" value="1"/>
</dbReference>
<dbReference type="AlphaFoldDB" id="A0A0D6HSF2"/>
<evidence type="ECO:0000313" key="5">
    <source>
        <dbReference type="Proteomes" id="UP000194857"/>
    </source>
</evidence>
<dbReference type="PANTHER" id="PTHR43329">
    <property type="entry name" value="EPOXIDE HYDROLASE"/>
    <property type="match status" value="1"/>
</dbReference>
<reference evidence="3" key="2">
    <citation type="submission" date="2020-01" db="EMBL/GenBank/DDBJ databases">
        <title>Bacteria Cultured from War Wounds Associated with the Conflict in Eastern Ukraine.</title>
        <authorList>
            <person name="Snesrud E."/>
            <person name="Galac M.R."/>
            <person name="Mc Gann P."/>
            <person name="Valentine K."/>
            <person name="Viacheslav K."/>
        </authorList>
    </citation>
    <scope>NUCLEOTIDE SEQUENCE</scope>
    <source>
        <strain evidence="3">VNMU148</strain>
    </source>
</reference>
<dbReference type="PRINTS" id="PR00412">
    <property type="entry name" value="EPOXHYDRLASE"/>
</dbReference>
<evidence type="ECO:0000259" key="2">
    <source>
        <dbReference type="Pfam" id="PF00561"/>
    </source>
</evidence>
<evidence type="ECO:0000313" key="3">
    <source>
        <dbReference type="EMBL" id="MZZ15231.1"/>
    </source>
</evidence>
<dbReference type="InterPro" id="IPR029058">
    <property type="entry name" value="AB_hydrolase_fold"/>
</dbReference>
<dbReference type="InterPro" id="IPR000073">
    <property type="entry name" value="AB_hydrolase_1"/>
</dbReference>
<comment type="caution">
    <text evidence="4">The sequence shown here is derived from an EMBL/GenBank/DDBJ whole genome shotgun (WGS) entry which is preliminary data.</text>
</comment>
<proteinExistence type="predicted"/>
<gene>
    <name evidence="4" type="ORF">CAZ10_24705</name>
    <name evidence="3" type="ORF">GUL26_23530</name>
</gene>
<accession>A0A1S1C7L9</accession>
<reference evidence="4 5" key="1">
    <citation type="submission" date="2017-05" db="EMBL/GenBank/DDBJ databases">
        <authorList>
            <person name="Song R."/>
            <person name="Chenine A.L."/>
            <person name="Ruprecht R.M."/>
        </authorList>
    </citation>
    <scope>NUCLEOTIDE SEQUENCE [LARGE SCALE GENOMIC DNA]</scope>
    <source>
        <strain evidence="4 5">S567_C10_BS</strain>
    </source>
</reference>
<name>A0A0D6HSF2_PSEAI</name>
<dbReference type="RefSeq" id="WP_003105331.1">
    <property type="nucleotide sequence ID" value="NZ_AP031604.1"/>
</dbReference>
<organism evidence="4 5">
    <name type="scientific">Pseudomonas aeruginosa</name>
    <dbReference type="NCBI Taxonomy" id="287"/>
    <lineage>
        <taxon>Bacteria</taxon>
        <taxon>Pseudomonadati</taxon>
        <taxon>Pseudomonadota</taxon>
        <taxon>Gammaproteobacteria</taxon>
        <taxon>Pseudomonadales</taxon>
        <taxon>Pseudomonadaceae</taxon>
        <taxon>Pseudomonas</taxon>
    </lineage>
</organism>
<feature type="domain" description="AB hydrolase-1" evidence="2">
    <location>
        <begin position="31"/>
        <end position="210"/>
    </location>
</feature>
<dbReference type="InterPro" id="IPR000639">
    <property type="entry name" value="Epox_hydrolase-like"/>
</dbReference>